<accession>A0A650CYC0</accession>
<gene>
    <name evidence="3" type="ORF">D1866_05970</name>
    <name evidence="2" type="ORF">GFB69_08855</name>
</gene>
<dbReference type="KEGG" id="aamb:D1866_05970"/>
<sequence>MPTIHLSIPEGMYEELRKKAEDMGIQITDLVKFYIRQGMEKEEEGENVEKNTECEENIAFLEAKVAQLDAIVGELVRKLKNIEDEDIGEEEVELKEREENN</sequence>
<protein>
    <recommendedName>
        <fullName evidence="6">CopG family transcriptional regulator</fullName>
    </recommendedName>
</protein>
<proteinExistence type="predicted"/>
<evidence type="ECO:0008006" key="6">
    <source>
        <dbReference type="Google" id="ProtNLM"/>
    </source>
</evidence>
<name>A0A650CYC0_ACIAM</name>
<feature type="coiled-coil region" evidence="1">
    <location>
        <begin position="51"/>
        <end position="85"/>
    </location>
</feature>
<dbReference type="EMBL" id="CP045482">
    <property type="protein sequence ID" value="QGR22869.1"/>
    <property type="molecule type" value="Genomic_DNA"/>
</dbReference>
<reference evidence="2 5" key="1">
    <citation type="submission" date="2019-10" db="EMBL/GenBank/DDBJ databases">
        <title>Comparative genomics of sulfur disproportionating microorganisms.</title>
        <authorList>
            <person name="Ward L.M."/>
            <person name="Bertran E."/>
            <person name="Johnston D."/>
        </authorList>
    </citation>
    <scope>NUCLEOTIDE SEQUENCE [LARGE SCALE GENOMIC DNA]</scope>
    <source>
        <strain evidence="2 5">DSM 3772</strain>
    </source>
</reference>
<evidence type="ECO:0000256" key="1">
    <source>
        <dbReference type="SAM" id="Coils"/>
    </source>
</evidence>
<organism evidence="3 4">
    <name type="scientific">Acidianus ambivalens</name>
    <name type="common">Desulfurolobus ambivalens</name>
    <dbReference type="NCBI Taxonomy" id="2283"/>
    <lineage>
        <taxon>Archaea</taxon>
        <taxon>Thermoproteota</taxon>
        <taxon>Thermoprotei</taxon>
        <taxon>Sulfolobales</taxon>
        <taxon>Sulfolobaceae</taxon>
        <taxon>Acidianus</taxon>
    </lineage>
</organism>
<keyword evidence="1" id="KW-0175">Coiled coil</keyword>
<dbReference type="AlphaFoldDB" id="A0A650CYC0"/>
<dbReference type="GeneID" id="42779266"/>
<evidence type="ECO:0000313" key="2">
    <source>
        <dbReference type="EMBL" id="MQL55845.1"/>
    </source>
</evidence>
<evidence type="ECO:0000313" key="3">
    <source>
        <dbReference type="EMBL" id="QGR22869.1"/>
    </source>
</evidence>
<reference evidence="3 4" key="2">
    <citation type="submission" date="2019-10" db="EMBL/GenBank/DDBJ databases">
        <title>Genome Sequences from Six Type Strain Members of the Archaeal Family Sulfolobaceae: Acidianus ambivalens, Acidianus infernus, Metallosphaera prunae, Stygiolobus azoricus, Sulfolobus metallicus, and Sulfurisphaera ohwakuensis.</title>
        <authorList>
            <person name="Counts J.A."/>
            <person name="Kelly R.M."/>
        </authorList>
    </citation>
    <scope>NUCLEOTIDE SEQUENCE [LARGE SCALE GENOMIC DNA]</scope>
    <source>
        <strain evidence="3 4">LEI 10</strain>
    </source>
</reference>
<dbReference type="RefSeq" id="WP_155861221.1">
    <property type="nucleotide sequence ID" value="NZ_CP045482.1"/>
</dbReference>
<dbReference type="Proteomes" id="UP000426328">
    <property type="component" value="Chromosome"/>
</dbReference>
<dbReference type="Proteomes" id="UP000474054">
    <property type="component" value="Unassembled WGS sequence"/>
</dbReference>
<keyword evidence="4" id="KW-1185">Reference proteome</keyword>
<evidence type="ECO:0000313" key="4">
    <source>
        <dbReference type="Proteomes" id="UP000426328"/>
    </source>
</evidence>
<evidence type="ECO:0000313" key="5">
    <source>
        <dbReference type="Proteomes" id="UP000474054"/>
    </source>
</evidence>
<dbReference type="EMBL" id="WHYS01000002">
    <property type="protein sequence ID" value="MQL55845.1"/>
    <property type="molecule type" value="Genomic_DNA"/>
</dbReference>